<evidence type="ECO:0000256" key="1">
    <source>
        <dbReference type="ARBA" id="ARBA00008725"/>
    </source>
</evidence>
<evidence type="ECO:0000313" key="7">
    <source>
        <dbReference type="Proteomes" id="UP000646053"/>
    </source>
</evidence>
<accession>A0A8J7Z7Z2</accession>
<dbReference type="InterPro" id="IPR050962">
    <property type="entry name" value="Phosphate-bind_PstS"/>
</dbReference>
<dbReference type="InterPro" id="IPR005673">
    <property type="entry name" value="ABC_phos-bd_PstS"/>
</dbReference>
<protein>
    <recommendedName>
        <fullName evidence="4">Phosphate-binding protein</fullName>
    </recommendedName>
</protein>
<dbReference type="RefSeq" id="WP_162425336.1">
    <property type="nucleotide sequence ID" value="NZ_WVIE01000041.1"/>
</dbReference>
<dbReference type="PANTHER" id="PTHR42996:SF1">
    <property type="entry name" value="PHOSPHATE-BINDING PROTEIN PSTS"/>
    <property type="match status" value="1"/>
</dbReference>
<dbReference type="EMBL" id="WVIE01000041">
    <property type="protein sequence ID" value="NDJ19816.1"/>
    <property type="molecule type" value="Genomic_DNA"/>
</dbReference>
<comment type="similarity">
    <text evidence="1 4">Belongs to the PstS family.</text>
</comment>
<evidence type="ECO:0000313" key="6">
    <source>
        <dbReference type="EMBL" id="NDJ19816.1"/>
    </source>
</evidence>
<dbReference type="PIRSF" id="PIRSF002756">
    <property type="entry name" value="PstS"/>
    <property type="match status" value="1"/>
</dbReference>
<reference evidence="6" key="1">
    <citation type="submission" date="2019-12" db="EMBL/GenBank/DDBJ databases">
        <title>High-Quality draft genome sequences of three cyanobacteria isolated from the limestone walls of the Old Cathedral of Coimbra.</title>
        <authorList>
            <person name="Tiago I."/>
            <person name="Soares F."/>
            <person name="Portugal A."/>
        </authorList>
    </citation>
    <scope>NUCLEOTIDE SEQUENCE</scope>
    <source>
        <strain evidence="6">A</strain>
    </source>
</reference>
<name>A0A8J7Z7Z2_9CYAN</name>
<dbReference type="GO" id="GO:0043190">
    <property type="term" value="C:ATP-binding cassette (ABC) transporter complex"/>
    <property type="evidence" value="ECO:0007669"/>
    <property type="project" value="InterPro"/>
</dbReference>
<gene>
    <name evidence="6" type="primary">pstS</name>
    <name evidence="6" type="ORF">GS601_21420</name>
</gene>
<dbReference type="NCBIfam" id="TIGR00975">
    <property type="entry name" value="3a0107s03"/>
    <property type="match status" value="1"/>
</dbReference>
<evidence type="ECO:0000256" key="3">
    <source>
        <dbReference type="ARBA" id="ARBA00022592"/>
    </source>
</evidence>
<organism evidence="6 7">
    <name type="scientific">Myxacorys almedinensis A</name>
    <dbReference type="NCBI Taxonomy" id="2690445"/>
    <lineage>
        <taxon>Bacteria</taxon>
        <taxon>Bacillati</taxon>
        <taxon>Cyanobacteriota</taxon>
        <taxon>Cyanophyceae</taxon>
        <taxon>Leptolyngbyales</taxon>
        <taxon>Leptolyngbyaceae</taxon>
        <taxon>Myxacorys</taxon>
        <taxon>Myxacorys almedinensis</taxon>
    </lineage>
</organism>
<dbReference type="GO" id="GO:0035435">
    <property type="term" value="P:phosphate ion transmembrane transport"/>
    <property type="evidence" value="ECO:0007669"/>
    <property type="project" value="InterPro"/>
</dbReference>
<dbReference type="CDD" id="cd13565">
    <property type="entry name" value="PBP2_PstS"/>
    <property type="match status" value="1"/>
</dbReference>
<sequence length="377" mass="39472">MSSSVSKTCRSLFSTSAIRFAKLQGIALMVGLASCAPNTPTAPPQAGGSPGAAPAAGGTLAISGAGATAPNPLYQRWFREYNTQNPAVQISYDSVGSGAGVRRFLDGTVDFGATDAPLLDKERQALPAARGQALQIPSTGLFVVFAYNLDGVDNLRLSRESFCGITDGSITTWNDPLIVKDNPGVTLPGDPITFVHRSDGSGTTDIFTKHIDEACPNWKAGGGKTVEWPTGTGAKGNEGVSAQIQQTRGAIGYTEYSYANETKLKMASIQNKAGEFITPTPEAASRALAGAQVPADFALAVPDPEQKDAYPIVSLTWILLYENPQDPAKAKAINEFLKWAYSPAGDQAATELGYIPLPDDLSSKAATALDTIKVAAN</sequence>
<proteinExistence type="inferred from homology"/>
<keyword evidence="2 4" id="KW-0813">Transport</keyword>
<keyword evidence="3 4" id="KW-0592">Phosphate transport</keyword>
<dbReference type="GO" id="GO:0042301">
    <property type="term" value="F:phosphate ion binding"/>
    <property type="evidence" value="ECO:0007669"/>
    <property type="project" value="InterPro"/>
</dbReference>
<dbReference type="InterPro" id="IPR024370">
    <property type="entry name" value="PBP_domain"/>
</dbReference>
<dbReference type="SUPFAM" id="SSF53850">
    <property type="entry name" value="Periplasmic binding protein-like II"/>
    <property type="match status" value="1"/>
</dbReference>
<dbReference type="Proteomes" id="UP000646053">
    <property type="component" value="Unassembled WGS sequence"/>
</dbReference>
<comment type="caution">
    <text evidence="6">The sequence shown here is derived from an EMBL/GenBank/DDBJ whole genome shotgun (WGS) entry which is preliminary data.</text>
</comment>
<evidence type="ECO:0000259" key="5">
    <source>
        <dbReference type="Pfam" id="PF12849"/>
    </source>
</evidence>
<dbReference type="PANTHER" id="PTHR42996">
    <property type="entry name" value="PHOSPHATE-BINDING PROTEIN PSTS"/>
    <property type="match status" value="1"/>
</dbReference>
<dbReference type="AlphaFoldDB" id="A0A8J7Z7Z2"/>
<feature type="domain" description="PBP" evidence="5">
    <location>
        <begin position="54"/>
        <end position="343"/>
    </location>
</feature>
<keyword evidence="7" id="KW-1185">Reference proteome</keyword>
<dbReference type="PROSITE" id="PS51257">
    <property type="entry name" value="PROKAR_LIPOPROTEIN"/>
    <property type="match status" value="1"/>
</dbReference>
<evidence type="ECO:0000256" key="4">
    <source>
        <dbReference type="PIRNR" id="PIRNR002756"/>
    </source>
</evidence>
<evidence type="ECO:0000256" key="2">
    <source>
        <dbReference type="ARBA" id="ARBA00022448"/>
    </source>
</evidence>
<dbReference type="Gene3D" id="3.40.190.10">
    <property type="entry name" value="Periplasmic binding protein-like II"/>
    <property type="match status" value="2"/>
</dbReference>
<dbReference type="Pfam" id="PF12849">
    <property type="entry name" value="PBP_like_2"/>
    <property type="match status" value="1"/>
</dbReference>